<dbReference type="GO" id="GO:0005524">
    <property type="term" value="F:ATP binding"/>
    <property type="evidence" value="ECO:0007669"/>
    <property type="project" value="UniProtKB-KW"/>
</dbReference>
<dbReference type="OrthoDB" id="9760034at2"/>
<evidence type="ECO:0000256" key="11">
    <source>
        <dbReference type="ARBA" id="ARBA00023125"/>
    </source>
</evidence>
<dbReference type="InterPro" id="IPR010997">
    <property type="entry name" value="HRDC-like_sf"/>
</dbReference>
<evidence type="ECO:0000313" key="20">
    <source>
        <dbReference type="EMBL" id="RAI01508.1"/>
    </source>
</evidence>
<dbReference type="GO" id="GO:0030894">
    <property type="term" value="C:replisome"/>
    <property type="evidence" value="ECO:0007669"/>
    <property type="project" value="TreeGrafter"/>
</dbReference>
<evidence type="ECO:0000256" key="8">
    <source>
        <dbReference type="ARBA" id="ARBA00022806"/>
    </source>
</evidence>
<dbReference type="InterPro" id="IPR001650">
    <property type="entry name" value="Helicase_C-like"/>
</dbReference>
<keyword evidence="12" id="KW-0233">DNA recombination</keyword>
<dbReference type="GO" id="GO:0006281">
    <property type="term" value="P:DNA repair"/>
    <property type="evidence" value="ECO:0007669"/>
    <property type="project" value="UniProtKB-KW"/>
</dbReference>
<protein>
    <recommendedName>
        <fullName evidence="16">DNA helicase RecQ</fullName>
        <ecNumber evidence="16">5.6.2.4</ecNumber>
    </recommendedName>
</protein>
<dbReference type="InterPro" id="IPR044876">
    <property type="entry name" value="HRDC_dom_sf"/>
</dbReference>
<dbReference type="SUPFAM" id="SSF47819">
    <property type="entry name" value="HRDC-like"/>
    <property type="match status" value="1"/>
</dbReference>
<keyword evidence="13" id="KW-0234">DNA repair</keyword>
<comment type="cofactor">
    <cofactor evidence="1">
        <name>Mg(2+)</name>
        <dbReference type="ChEBI" id="CHEBI:18420"/>
    </cofactor>
</comment>
<dbReference type="SMART" id="SM00487">
    <property type="entry name" value="DEXDc"/>
    <property type="match status" value="1"/>
</dbReference>
<feature type="domain" description="HRDC" evidence="17">
    <location>
        <begin position="542"/>
        <end position="619"/>
    </location>
</feature>
<sequence>MSEASLFDEPGTATRHEARSADEILHDVFGFSDFRPSQREIVDAVLAGEDVLAVMPTGGGKSLCYQLPALMKPGVTIVVSPLIALMRDQVLAMQSQGIAAEALNSSNDWERNRATIQRAIRGDLKLLYISPERLAHAETLERLREAPIAMIAVDEAHCVSQWGHDFRPEYRQIGAIRRDLGIRQTVAFTATADRLTREDIAERLFEGGCRTFIRSFDRPNISLAMSQRDDGRAQLISFLKAHPGEAGVVYCQSRKKVDETAAFLAAKGYNAVPYHAGLTREERDHNQDVFVREDGVIVVATVAFGMGVDKPDVRFVFHMQLPKNIESYYQEIGRAGRDGLPAAAHALYGFGEVRQFRQWIEESEAPEEVLEVERQKLNALVRLFEAPACRRQQLLAYFGEESAPCGNCDMCHGTVETFDATILAQKALSAVVRTQERFGMDHLISVLRGERSEKVERHGHDSLKTFGVGADQSRKTWRSVFRQLEGIGLAAPDPNDYQAWKISGAGWRVLKGEESVSLRKDTMSLKDKRKDSSAAASRDLPTDYDEALLGELKGLRRQLASERDVPAYVIFSDRTLMEMAAKFPQTSDQLRGIHGVGERKLRDYGPAFLEVIRAATPAS</sequence>
<dbReference type="GO" id="GO:0009378">
    <property type="term" value="F:four-way junction helicase activity"/>
    <property type="evidence" value="ECO:0007669"/>
    <property type="project" value="TreeGrafter"/>
</dbReference>
<dbReference type="GO" id="GO:0046872">
    <property type="term" value="F:metal ion binding"/>
    <property type="evidence" value="ECO:0007669"/>
    <property type="project" value="UniProtKB-KW"/>
</dbReference>
<reference evidence="20 21" key="1">
    <citation type="submission" date="2018-05" db="EMBL/GenBank/DDBJ databases">
        <title>Acuticoccus sediminis sp. nov., isolated from deep-sea sediment of Indian Ocean.</title>
        <authorList>
            <person name="Liu X."/>
            <person name="Lai Q."/>
            <person name="Du Y."/>
            <person name="Sun F."/>
            <person name="Zhang X."/>
            <person name="Wang S."/>
            <person name="Shao Z."/>
        </authorList>
    </citation>
    <scope>NUCLEOTIDE SEQUENCE [LARGE SCALE GENOMIC DNA]</scope>
    <source>
        <strain evidence="20 21">PTG4-2</strain>
    </source>
</reference>
<name>A0A8B2NTB8_9HYPH</name>
<evidence type="ECO:0000256" key="6">
    <source>
        <dbReference type="ARBA" id="ARBA00022763"/>
    </source>
</evidence>
<organism evidence="20 21">
    <name type="scientific">Acuticoccus sediminis</name>
    <dbReference type="NCBI Taxonomy" id="2184697"/>
    <lineage>
        <taxon>Bacteria</taxon>
        <taxon>Pseudomonadati</taxon>
        <taxon>Pseudomonadota</taxon>
        <taxon>Alphaproteobacteria</taxon>
        <taxon>Hyphomicrobiales</taxon>
        <taxon>Amorphaceae</taxon>
        <taxon>Acuticoccus</taxon>
    </lineage>
</organism>
<keyword evidence="6" id="KW-0227">DNA damage</keyword>
<dbReference type="PROSITE" id="PS50967">
    <property type="entry name" value="HRDC"/>
    <property type="match status" value="1"/>
</dbReference>
<feature type="domain" description="Helicase ATP-binding" evidence="18">
    <location>
        <begin position="42"/>
        <end position="210"/>
    </location>
</feature>
<dbReference type="RefSeq" id="WP_111344382.1">
    <property type="nucleotide sequence ID" value="NZ_QHHQ01000002.1"/>
</dbReference>
<dbReference type="GO" id="GO:0043138">
    <property type="term" value="F:3'-5' DNA helicase activity"/>
    <property type="evidence" value="ECO:0007669"/>
    <property type="project" value="UniProtKB-EC"/>
</dbReference>
<dbReference type="CDD" id="cd17920">
    <property type="entry name" value="DEXHc_RecQ"/>
    <property type="match status" value="1"/>
</dbReference>
<comment type="caution">
    <text evidence="20">The sequence shown here is derived from an EMBL/GenBank/DDBJ whole genome shotgun (WGS) entry which is preliminary data.</text>
</comment>
<keyword evidence="9" id="KW-0862">Zinc</keyword>
<dbReference type="GO" id="GO:0006260">
    <property type="term" value="P:DNA replication"/>
    <property type="evidence" value="ECO:0007669"/>
    <property type="project" value="InterPro"/>
</dbReference>
<keyword evidence="7" id="KW-0378">Hydrolase</keyword>
<evidence type="ECO:0000256" key="12">
    <source>
        <dbReference type="ARBA" id="ARBA00023172"/>
    </source>
</evidence>
<dbReference type="Gene3D" id="1.10.10.10">
    <property type="entry name" value="Winged helix-like DNA-binding domain superfamily/Winged helix DNA-binding domain"/>
    <property type="match status" value="1"/>
</dbReference>
<dbReference type="GO" id="GO:0043590">
    <property type="term" value="C:bacterial nucleoid"/>
    <property type="evidence" value="ECO:0007669"/>
    <property type="project" value="TreeGrafter"/>
</dbReference>
<evidence type="ECO:0000259" key="19">
    <source>
        <dbReference type="PROSITE" id="PS51194"/>
    </source>
</evidence>
<keyword evidence="14" id="KW-0413">Isomerase</keyword>
<dbReference type="Pfam" id="PF00270">
    <property type="entry name" value="DEAD"/>
    <property type="match status" value="1"/>
</dbReference>
<evidence type="ECO:0000256" key="4">
    <source>
        <dbReference type="ARBA" id="ARBA00022723"/>
    </source>
</evidence>
<dbReference type="Pfam" id="PF16124">
    <property type="entry name" value="RecQ_Zn_bind"/>
    <property type="match status" value="1"/>
</dbReference>
<evidence type="ECO:0000256" key="16">
    <source>
        <dbReference type="NCBIfam" id="TIGR01389"/>
    </source>
</evidence>
<dbReference type="SMART" id="SM00956">
    <property type="entry name" value="RQC"/>
    <property type="match status" value="1"/>
</dbReference>
<proteinExistence type="inferred from homology"/>
<evidence type="ECO:0000256" key="10">
    <source>
        <dbReference type="ARBA" id="ARBA00022840"/>
    </source>
</evidence>
<dbReference type="InterPro" id="IPR002121">
    <property type="entry name" value="HRDC_dom"/>
</dbReference>
<gene>
    <name evidence="20" type="primary">recQ</name>
    <name evidence="20" type="ORF">DLJ53_08740</name>
</gene>
<dbReference type="FunFam" id="3.40.50.300:FF:000296">
    <property type="entry name" value="ATP-dependent DNA helicase RecQ"/>
    <property type="match status" value="1"/>
</dbReference>
<evidence type="ECO:0000256" key="14">
    <source>
        <dbReference type="ARBA" id="ARBA00023235"/>
    </source>
</evidence>
<dbReference type="GO" id="GO:0006310">
    <property type="term" value="P:DNA recombination"/>
    <property type="evidence" value="ECO:0007669"/>
    <property type="project" value="UniProtKB-UniRule"/>
</dbReference>
<dbReference type="GO" id="GO:0009432">
    <property type="term" value="P:SOS response"/>
    <property type="evidence" value="ECO:0007669"/>
    <property type="project" value="UniProtKB-UniRule"/>
</dbReference>
<dbReference type="EMBL" id="QHHQ01000002">
    <property type="protein sequence ID" value="RAI01508.1"/>
    <property type="molecule type" value="Genomic_DNA"/>
</dbReference>
<dbReference type="Pfam" id="PF09382">
    <property type="entry name" value="RQC"/>
    <property type="match status" value="1"/>
</dbReference>
<dbReference type="InterPro" id="IPR006293">
    <property type="entry name" value="DNA_helicase_ATP-dep_RecQ_bac"/>
</dbReference>
<keyword evidence="10" id="KW-0067">ATP-binding</keyword>
<dbReference type="Proteomes" id="UP000249590">
    <property type="component" value="Unassembled WGS sequence"/>
</dbReference>
<dbReference type="PANTHER" id="PTHR13710:SF105">
    <property type="entry name" value="ATP-DEPENDENT DNA HELICASE Q1"/>
    <property type="match status" value="1"/>
</dbReference>
<feature type="domain" description="Helicase C-terminal" evidence="19">
    <location>
        <begin position="231"/>
        <end position="388"/>
    </location>
</feature>
<dbReference type="GO" id="GO:0005737">
    <property type="term" value="C:cytoplasm"/>
    <property type="evidence" value="ECO:0007669"/>
    <property type="project" value="TreeGrafter"/>
</dbReference>
<dbReference type="InterPro" id="IPR011545">
    <property type="entry name" value="DEAD/DEAH_box_helicase_dom"/>
</dbReference>
<dbReference type="InterPro" id="IPR018982">
    <property type="entry name" value="RQC_domain"/>
</dbReference>
<keyword evidence="5" id="KW-0547">Nucleotide-binding</keyword>
<dbReference type="FunFam" id="3.40.50.300:FF:000156">
    <property type="entry name" value="ATP-dependent DNA helicase recQ"/>
    <property type="match status" value="1"/>
</dbReference>
<evidence type="ECO:0000256" key="5">
    <source>
        <dbReference type="ARBA" id="ARBA00022741"/>
    </source>
</evidence>
<dbReference type="InterPro" id="IPR032284">
    <property type="entry name" value="RecQ_Zn-bd"/>
</dbReference>
<dbReference type="Gene3D" id="1.10.150.80">
    <property type="entry name" value="HRDC domain"/>
    <property type="match status" value="1"/>
</dbReference>
<comment type="cofactor">
    <cofactor evidence="2">
        <name>Zn(2+)</name>
        <dbReference type="ChEBI" id="CHEBI:29105"/>
    </cofactor>
</comment>
<accession>A0A8B2NTB8</accession>
<evidence type="ECO:0000256" key="15">
    <source>
        <dbReference type="ARBA" id="ARBA00034617"/>
    </source>
</evidence>
<evidence type="ECO:0000256" key="9">
    <source>
        <dbReference type="ARBA" id="ARBA00022833"/>
    </source>
</evidence>
<dbReference type="InterPro" id="IPR036388">
    <property type="entry name" value="WH-like_DNA-bd_sf"/>
</dbReference>
<dbReference type="GO" id="GO:0016787">
    <property type="term" value="F:hydrolase activity"/>
    <property type="evidence" value="ECO:0007669"/>
    <property type="project" value="UniProtKB-KW"/>
</dbReference>
<dbReference type="Pfam" id="PF00570">
    <property type="entry name" value="HRDC"/>
    <property type="match status" value="1"/>
</dbReference>
<evidence type="ECO:0000313" key="21">
    <source>
        <dbReference type="Proteomes" id="UP000249590"/>
    </source>
</evidence>
<keyword evidence="21" id="KW-1185">Reference proteome</keyword>
<dbReference type="PANTHER" id="PTHR13710">
    <property type="entry name" value="DNA HELICASE RECQ FAMILY MEMBER"/>
    <property type="match status" value="1"/>
</dbReference>
<dbReference type="InterPro" id="IPR004589">
    <property type="entry name" value="DNA_helicase_ATP-dep_RecQ"/>
</dbReference>
<evidence type="ECO:0000259" key="17">
    <source>
        <dbReference type="PROSITE" id="PS50967"/>
    </source>
</evidence>
<dbReference type="InterPro" id="IPR027417">
    <property type="entry name" value="P-loop_NTPase"/>
</dbReference>
<keyword evidence="11" id="KW-0238">DNA-binding</keyword>
<evidence type="ECO:0000256" key="13">
    <source>
        <dbReference type="ARBA" id="ARBA00023204"/>
    </source>
</evidence>
<dbReference type="SUPFAM" id="SSF52540">
    <property type="entry name" value="P-loop containing nucleoside triphosphate hydrolases"/>
    <property type="match status" value="2"/>
</dbReference>
<dbReference type="SMART" id="SM00341">
    <property type="entry name" value="HRDC"/>
    <property type="match status" value="1"/>
</dbReference>
<comment type="similarity">
    <text evidence="3">Belongs to the helicase family. RecQ subfamily.</text>
</comment>
<dbReference type="InterPro" id="IPR014001">
    <property type="entry name" value="Helicase_ATP-bd"/>
</dbReference>
<comment type="catalytic activity">
    <reaction evidence="15">
        <text>Couples ATP hydrolysis with the unwinding of duplex DNA by translocating in the 3'-5' direction.</text>
        <dbReference type="EC" id="5.6.2.4"/>
    </reaction>
</comment>
<dbReference type="PROSITE" id="PS51192">
    <property type="entry name" value="HELICASE_ATP_BIND_1"/>
    <property type="match status" value="1"/>
</dbReference>
<dbReference type="NCBIfam" id="TIGR01389">
    <property type="entry name" value="recQ"/>
    <property type="match status" value="1"/>
</dbReference>
<dbReference type="PROSITE" id="PS51194">
    <property type="entry name" value="HELICASE_CTER"/>
    <property type="match status" value="1"/>
</dbReference>
<evidence type="ECO:0000256" key="1">
    <source>
        <dbReference type="ARBA" id="ARBA00001946"/>
    </source>
</evidence>
<dbReference type="Pfam" id="PF00271">
    <property type="entry name" value="Helicase_C"/>
    <property type="match status" value="1"/>
</dbReference>
<dbReference type="AlphaFoldDB" id="A0A8B2NTB8"/>
<evidence type="ECO:0000259" key="18">
    <source>
        <dbReference type="PROSITE" id="PS51192"/>
    </source>
</evidence>
<dbReference type="GO" id="GO:0003677">
    <property type="term" value="F:DNA binding"/>
    <property type="evidence" value="ECO:0007669"/>
    <property type="project" value="UniProtKB-KW"/>
</dbReference>
<keyword evidence="8 20" id="KW-0347">Helicase</keyword>
<dbReference type="NCBIfam" id="TIGR00614">
    <property type="entry name" value="recQ_fam"/>
    <property type="match status" value="1"/>
</dbReference>
<evidence type="ECO:0000256" key="7">
    <source>
        <dbReference type="ARBA" id="ARBA00022801"/>
    </source>
</evidence>
<evidence type="ECO:0000256" key="2">
    <source>
        <dbReference type="ARBA" id="ARBA00001947"/>
    </source>
</evidence>
<dbReference type="SMART" id="SM00490">
    <property type="entry name" value="HELICc"/>
    <property type="match status" value="1"/>
</dbReference>
<evidence type="ECO:0000256" key="3">
    <source>
        <dbReference type="ARBA" id="ARBA00005446"/>
    </source>
</evidence>
<keyword evidence="4" id="KW-0479">Metal-binding</keyword>
<dbReference type="EC" id="5.6.2.4" evidence="16"/>
<dbReference type="Gene3D" id="3.40.50.300">
    <property type="entry name" value="P-loop containing nucleotide triphosphate hydrolases"/>
    <property type="match status" value="2"/>
</dbReference>